<comment type="caution">
    <text evidence="6">The sequence shown here is derived from an EMBL/GenBank/DDBJ whole genome shotgun (WGS) entry which is preliminary data.</text>
</comment>
<comment type="similarity">
    <text evidence="1 4 5">Belongs to the bacterial ribosomal protein bL17 family.</text>
</comment>
<evidence type="ECO:0000313" key="6">
    <source>
        <dbReference type="EMBL" id="OGG46906.1"/>
    </source>
</evidence>
<dbReference type="PANTHER" id="PTHR14413">
    <property type="entry name" value="RIBOSOMAL PROTEIN L17"/>
    <property type="match status" value="1"/>
</dbReference>
<dbReference type="InterPro" id="IPR000456">
    <property type="entry name" value="Ribosomal_bL17"/>
</dbReference>
<dbReference type="SUPFAM" id="SSF64263">
    <property type="entry name" value="Prokaryotic ribosomal protein L17"/>
    <property type="match status" value="1"/>
</dbReference>
<sequence>MRHHKKIRKFGRERNERHALLRSLARSLIVHERIETTEARAKELRPMIERLLTRGKKGTLADRRLVSARLGGAPRETKKLFDTLAPKYKDRNGGYTRIIKIHGSSSDARKIAQISFV</sequence>
<dbReference type="AlphaFoldDB" id="A0A1F6CCI5"/>
<accession>A0A1F6CCI5</accession>
<dbReference type="Proteomes" id="UP000178344">
    <property type="component" value="Unassembled WGS sequence"/>
</dbReference>
<name>A0A1F6CCI5_9BACT</name>
<dbReference type="NCBIfam" id="TIGR00059">
    <property type="entry name" value="L17"/>
    <property type="match status" value="1"/>
</dbReference>
<protein>
    <recommendedName>
        <fullName evidence="4">Large ribosomal subunit protein bL17</fullName>
    </recommendedName>
</protein>
<dbReference type="Gene3D" id="3.90.1030.10">
    <property type="entry name" value="Ribosomal protein L17"/>
    <property type="match status" value="1"/>
</dbReference>
<dbReference type="InterPro" id="IPR036373">
    <property type="entry name" value="Ribosomal_bL17_sf"/>
</dbReference>
<evidence type="ECO:0000256" key="4">
    <source>
        <dbReference type="HAMAP-Rule" id="MF_01368"/>
    </source>
</evidence>
<keyword evidence="2 4" id="KW-0689">Ribosomal protein</keyword>
<dbReference type="GO" id="GO:0006412">
    <property type="term" value="P:translation"/>
    <property type="evidence" value="ECO:0007669"/>
    <property type="project" value="UniProtKB-UniRule"/>
</dbReference>
<evidence type="ECO:0000256" key="1">
    <source>
        <dbReference type="ARBA" id="ARBA00008777"/>
    </source>
</evidence>
<dbReference type="InterPro" id="IPR047859">
    <property type="entry name" value="Ribosomal_bL17_CS"/>
</dbReference>
<proteinExistence type="inferred from homology"/>
<keyword evidence="3 4" id="KW-0687">Ribonucleoprotein</keyword>
<dbReference type="PROSITE" id="PS01167">
    <property type="entry name" value="RIBOSOMAL_L17"/>
    <property type="match status" value="1"/>
</dbReference>
<dbReference type="HAMAP" id="MF_01368">
    <property type="entry name" value="Ribosomal_bL17"/>
    <property type="match status" value="1"/>
</dbReference>
<evidence type="ECO:0000313" key="7">
    <source>
        <dbReference type="Proteomes" id="UP000178344"/>
    </source>
</evidence>
<evidence type="ECO:0000256" key="3">
    <source>
        <dbReference type="ARBA" id="ARBA00023274"/>
    </source>
</evidence>
<reference evidence="6 7" key="1">
    <citation type="journal article" date="2016" name="Nat. Commun.">
        <title>Thousands of microbial genomes shed light on interconnected biogeochemical processes in an aquifer system.</title>
        <authorList>
            <person name="Anantharaman K."/>
            <person name="Brown C.T."/>
            <person name="Hug L.A."/>
            <person name="Sharon I."/>
            <person name="Castelle C.J."/>
            <person name="Probst A.J."/>
            <person name="Thomas B.C."/>
            <person name="Singh A."/>
            <person name="Wilkins M.J."/>
            <person name="Karaoz U."/>
            <person name="Brodie E.L."/>
            <person name="Williams K.H."/>
            <person name="Hubbard S.S."/>
            <person name="Banfield J.F."/>
        </authorList>
    </citation>
    <scope>NUCLEOTIDE SEQUENCE [LARGE SCALE GENOMIC DNA]</scope>
</reference>
<organism evidence="6 7">
    <name type="scientific">Candidatus Kaiserbacteria bacterium RIFCSPHIGHO2_01_FULL_49_13</name>
    <dbReference type="NCBI Taxonomy" id="1798477"/>
    <lineage>
        <taxon>Bacteria</taxon>
        <taxon>Candidatus Kaiseribacteriota</taxon>
    </lineage>
</organism>
<dbReference type="Pfam" id="PF01196">
    <property type="entry name" value="Ribosomal_L17"/>
    <property type="match status" value="1"/>
</dbReference>
<gene>
    <name evidence="4" type="primary">rplQ</name>
    <name evidence="6" type="ORF">A2671_02355</name>
</gene>
<dbReference type="PANTHER" id="PTHR14413:SF16">
    <property type="entry name" value="LARGE RIBOSOMAL SUBUNIT PROTEIN BL17M"/>
    <property type="match status" value="1"/>
</dbReference>
<dbReference type="GO" id="GO:0022625">
    <property type="term" value="C:cytosolic large ribosomal subunit"/>
    <property type="evidence" value="ECO:0007669"/>
    <property type="project" value="TreeGrafter"/>
</dbReference>
<evidence type="ECO:0000256" key="5">
    <source>
        <dbReference type="RuleBase" id="RU000660"/>
    </source>
</evidence>
<evidence type="ECO:0000256" key="2">
    <source>
        <dbReference type="ARBA" id="ARBA00022980"/>
    </source>
</evidence>
<comment type="subunit">
    <text evidence="4">Part of the 50S ribosomal subunit. Contacts protein L32.</text>
</comment>
<dbReference type="GO" id="GO:0003735">
    <property type="term" value="F:structural constituent of ribosome"/>
    <property type="evidence" value="ECO:0007669"/>
    <property type="project" value="InterPro"/>
</dbReference>
<dbReference type="EMBL" id="MFKQ01000035">
    <property type="protein sequence ID" value="OGG46906.1"/>
    <property type="molecule type" value="Genomic_DNA"/>
</dbReference>